<feature type="compositionally biased region" description="Basic and acidic residues" evidence="1">
    <location>
        <begin position="145"/>
        <end position="156"/>
    </location>
</feature>
<organism evidence="2 3">
    <name type="scientific">Roridomyces roridus</name>
    <dbReference type="NCBI Taxonomy" id="1738132"/>
    <lineage>
        <taxon>Eukaryota</taxon>
        <taxon>Fungi</taxon>
        <taxon>Dikarya</taxon>
        <taxon>Basidiomycota</taxon>
        <taxon>Agaricomycotina</taxon>
        <taxon>Agaricomycetes</taxon>
        <taxon>Agaricomycetidae</taxon>
        <taxon>Agaricales</taxon>
        <taxon>Marasmiineae</taxon>
        <taxon>Mycenaceae</taxon>
        <taxon>Roridomyces</taxon>
    </lineage>
</organism>
<sequence>MADVLDPPAPLFASRGGTSIKSFKFRERITSSSPPSIGGDSTRRRAFGMSSLLGRRTKNAPPPDLTSLIMNEKLVAHVGSSTSAENMDPVTKSRNPSRRVTEPTPAPQSPKSRTIFRKLTTRFNRSASPPPSTLSPKVDTTLASREARNAALRERGLLPPLPLSVQERQQDSRIAIVTSPEPPEQPGLSRQPTAANRIKEEWEAKNRERLAEFRFGGTSPMQEDFPERLESLEEVDTPLPSPIPSPEEEHDRPVKLIDDEEEPERKIPRAPPPTLNLSRGQRLSPPLMQAWSDAPLDPYSLPLPPSPSPRNPEESNYSSLISAFTSTPMADSQFTPLSPSFLPLPPSPSLSSHSFSTTQTGTETPRPLPTSPTQESTRVPPLGPSESESSLGVPSLMQDTESQTTVSTADSFGSFGRMRNAQLATRVRNSIIDPVGAGHHAISVIVESPGEERDVVLTSSPVEETADAASDKTPVPRMPQRRETEPTTLSTPAPGQGVDRRKSSAGVFKRGKGEGGLSTMASIRRSMGFGRAKSAAGPPAGFDASRLPPSPTLTADFASQQKAPGVGPRGRAVAVGAGHAHRLSVSPTMHSRGTILVETLKIEDPESRRMTEVAFM</sequence>
<gene>
    <name evidence="2" type="ORF">FB45DRAFT_1017352</name>
</gene>
<feature type="compositionally biased region" description="Basic and acidic residues" evidence="1">
    <location>
        <begin position="247"/>
        <end position="267"/>
    </location>
</feature>
<accession>A0AAD7CKJ5</accession>
<feature type="compositionally biased region" description="Polar residues" evidence="1">
    <location>
        <begin position="320"/>
        <end position="330"/>
    </location>
</feature>
<feature type="region of interest" description="Disordered" evidence="1">
    <location>
        <begin position="550"/>
        <end position="572"/>
    </location>
</feature>
<feature type="compositionally biased region" description="Pro residues" evidence="1">
    <location>
        <begin position="301"/>
        <end position="310"/>
    </location>
</feature>
<comment type="caution">
    <text evidence="2">The sequence shown here is derived from an EMBL/GenBank/DDBJ whole genome shotgun (WGS) entry which is preliminary data.</text>
</comment>
<dbReference type="AlphaFoldDB" id="A0AAD7CKJ5"/>
<evidence type="ECO:0000313" key="3">
    <source>
        <dbReference type="Proteomes" id="UP001221142"/>
    </source>
</evidence>
<dbReference type="EMBL" id="JARKIF010000001">
    <property type="protein sequence ID" value="KAJ7649927.1"/>
    <property type="molecule type" value="Genomic_DNA"/>
</dbReference>
<feature type="compositionally biased region" description="Polar residues" evidence="1">
    <location>
        <begin position="397"/>
        <end position="411"/>
    </location>
</feature>
<feature type="compositionally biased region" description="Low complexity" evidence="1">
    <location>
        <begin position="384"/>
        <end position="395"/>
    </location>
</feature>
<reference evidence="2" key="1">
    <citation type="submission" date="2023-03" db="EMBL/GenBank/DDBJ databases">
        <title>Massive genome expansion in bonnet fungi (Mycena s.s.) driven by repeated elements and novel gene families across ecological guilds.</title>
        <authorList>
            <consortium name="Lawrence Berkeley National Laboratory"/>
            <person name="Harder C.B."/>
            <person name="Miyauchi S."/>
            <person name="Viragh M."/>
            <person name="Kuo A."/>
            <person name="Thoen E."/>
            <person name="Andreopoulos B."/>
            <person name="Lu D."/>
            <person name="Skrede I."/>
            <person name="Drula E."/>
            <person name="Henrissat B."/>
            <person name="Morin E."/>
            <person name="Kohler A."/>
            <person name="Barry K."/>
            <person name="LaButti K."/>
            <person name="Morin E."/>
            <person name="Salamov A."/>
            <person name="Lipzen A."/>
            <person name="Mereny Z."/>
            <person name="Hegedus B."/>
            <person name="Baldrian P."/>
            <person name="Stursova M."/>
            <person name="Weitz H."/>
            <person name="Taylor A."/>
            <person name="Grigoriev I.V."/>
            <person name="Nagy L.G."/>
            <person name="Martin F."/>
            <person name="Kauserud H."/>
        </authorList>
    </citation>
    <scope>NUCLEOTIDE SEQUENCE</scope>
    <source>
        <strain evidence="2">9284</strain>
    </source>
</reference>
<name>A0AAD7CKJ5_9AGAR</name>
<feature type="compositionally biased region" description="Low complexity" evidence="1">
    <location>
        <begin position="332"/>
        <end position="341"/>
    </location>
</feature>
<feature type="compositionally biased region" description="Low complexity" evidence="1">
    <location>
        <begin position="349"/>
        <end position="360"/>
    </location>
</feature>
<protein>
    <submittedName>
        <fullName evidence="2">Uncharacterized protein</fullName>
    </submittedName>
</protein>
<feature type="region of interest" description="Disordered" evidence="1">
    <location>
        <begin position="211"/>
        <end position="411"/>
    </location>
</feature>
<proteinExistence type="predicted"/>
<feature type="region of interest" description="Disordered" evidence="1">
    <location>
        <begin position="459"/>
        <end position="517"/>
    </location>
</feature>
<evidence type="ECO:0000256" key="1">
    <source>
        <dbReference type="SAM" id="MobiDB-lite"/>
    </source>
</evidence>
<evidence type="ECO:0000313" key="2">
    <source>
        <dbReference type="EMBL" id="KAJ7649927.1"/>
    </source>
</evidence>
<feature type="compositionally biased region" description="Low complexity" evidence="1">
    <location>
        <begin position="563"/>
        <end position="572"/>
    </location>
</feature>
<feature type="region of interest" description="Disordered" evidence="1">
    <location>
        <begin position="24"/>
        <end position="169"/>
    </location>
</feature>
<keyword evidence="3" id="KW-1185">Reference proteome</keyword>
<dbReference type="Proteomes" id="UP001221142">
    <property type="component" value="Unassembled WGS sequence"/>
</dbReference>